<dbReference type="OrthoDB" id="9769796at2"/>
<dbReference type="AlphaFoldDB" id="A0A0R2B026"/>
<dbReference type="GO" id="GO:0016879">
    <property type="term" value="F:ligase activity, forming carbon-nitrogen bonds"/>
    <property type="evidence" value="ECO:0007669"/>
    <property type="project" value="UniProtKB-UniRule"/>
</dbReference>
<dbReference type="Gene3D" id="3.40.50.620">
    <property type="entry name" value="HUPs"/>
    <property type="match status" value="1"/>
</dbReference>
<proteinExistence type="inferred from homology"/>
<gene>
    <name evidence="3" type="primary">tmcAL</name>
    <name evidence="4" type="ORF">FC34_GL000574</name>
</gene>
<dbReference type="GO" id="GO:0000049">
    <property type="term" value="F:tRNA binding"/>
    <property type="evidence" value="ECO:0007669"/>
    <property type="project" value="UniProtKB-KW"/>
</dbReference>
<name>A0A0R2B026_9LACO</name>
<dbReference type="Pfam" id="PF05636">
    <property type="entry name" value="HIGH_NTase1"/>
    <property type="match status" value="1"/>
</dbReference>
<keyword evidence="3" id="KW-0963">Cytoplasm</keyword>
<keyword evidence="2 3" id="KW-0819">tRNA processing</keyword>
<feature type="binding site" evidence="3">
    <location>
        <position position="101"/>
    </location>
    <ligand>
        <name>ATP</name>
        <dbReference type="ChEBI" id="CHEBI:30616"/>
    </ligand>
</feature>
<organism evidence="4 5">
    <name type="scientific">Lacticaseibacillus brantae DSM 23927</name>
    <dbReference type="NCBI Taxonomy" id="1423727"/>
    <lineage>
        <taxon>Bacteria</taxon>
        <taxon>Bacillati</taxon>
        <taxon>Bacillota</taxon>
        <taxon>Bacilli</taxon>
        <taxon>Lactobacillales</taxon>
        <taxon>Lactobacillaceae</taxon>
        <taxon>Lacticaseibacillus</taxon>
    </lineage>
</organism>
<dbReference type="RefSeq" id="WP_057893873.1">
    <property type="nucleotide sequence ID" value="NZ_AYZQ01000001.1"/>
</dbReference>
<comment type="subcellular location">
    <subcellularLocation>
        <location evidence="3">Cytoplasm</location>
    </subcellularLocation>
</comment>
<keyword evidence="5" id="KW-1185">Reference proteome</keyword>
<feature type="binding site" evidence="3">
    <location>
        <position position="153"/>
    </location>
    <ligand>
        <name>ATP</name>
        <dbReference type="ChEBI" id="CHEBI:30616"/>
    </ligand>
</feature>
<evidence type="ECO:0000256" key="2">
    <source>
        <dbReference type="ARBA" id="ARBA00022694"/>
    </source>
</evidence>
<keyword evidence="3" id="KW-0547">Nucleotide-binding</keyword>
<comment type="function">
    <text evidence="3">Catalyzes the formation of N(4)-acetylcytidine (ac(4)C) at the wobble position of elongator tRNA(Met), using acetate and ATP as substrates. First activates an acetate ion to form acetyladenylate (Ac-AMP) and then transfers the acetyl group to tRNA to form ac(4)C34.</text>
</comment>
<dbReference type="PANTHER" id="PTHR37825:SF1">
    <property type="entry name" value="TRNA(MET) CYTIDINE ACETATE LIGASE"/>
    <property type="match status" value="1"/>
</dbReference>
<dbReference type="EMBL" id="AYZQ01000001">
    <property type="protein sequence ID" value="KRM72862.1"/>
    <property type="molecule type" value="Genomic_DNA"/>
</dbReference>
<comment type="caution">
    <text evidence="3">Lacks conserved residue(s) required for the propagation of feature annotation.</text>
</comment>
<dbReference type="GO" id="GO:0006400">
    <property type="term" value="P:tRNA modification"/>
    <property type="evidence" value="ECO:0007669"/>
    <property type="project" value="UniProtKB-UniRule"/>
</dbReference>
<dbReference type="SUPFAM" id="SSF52374">
    <property type="entry name" value="Nucleotidylyl transferase"/>
    <property type="match status" value="1"/>
</dbReference>
<keyword evidence="3" id="KW-0067">ATP-binding</keyword>
<dbReference type="STRING" id="1423727.FC34_GL000574"/>
<dbReference type="InterPro" id="IPR014729">
    <property type="entry name" value="Rossmann-like_a/b/a_fold"/>
</dbReference>
<protein>
    <recommendedName>
        <fullName evidence="3">tRNA(Met) cytidine acetate ligase</fullName>
        <ecNumber evidence="3">6.3.4.-</ecNumber>
    </recommendedName>
</protein>
<keyword evidence="3" id="KW-0820">tRNA-binding</keyword>
<comment type="catalytic activity">
    <reaction evidence="3">
        <text>cytidine(34) in elongator tRNA(Met) + acetate + ATP = N(4)-acetylcytidine(34) in elongator tRNA(Met) + AMP + diphosphate</text>
        <dbReference type="Rhea" id="RHEA:58144"/>
        <dbReference type="Rhea" id="RHEA-COMP:10693"/>
        <dbReference type="Rhea" id="RHEA-COMP:10694"/>
        <dbReference type="ChEBI" id="CHEBI:30089"/>
        <dbReference type="ChEBI" id="CHEBI:30616"/>
        <dbReference type="ChEBI" id="CHEBI:33019"/>
        <dbReference type="ChEBI" id="CHEBI:74900"/>
        <dbReference type="ChEBI" id="CHEBI:82748"/>
        <dbReference type="ChEBI" id="CHEBI:456215"/>
    </reaction>
</comment>
<comment type="similarity">
    <text evidence="3">Belongs to the TmcAL family.</text>
</comment>
<keyword evidence="3" id="KW-0694">RNA-binding</keyword>
<sequence length="383" mass="42927">MRAVGLIAEFNPLHFGHVYALEQARQRTGADVVVVVMSGNFVQRGEPAILDKWHRAKLALAHGADLVVELPVTDAVQAADEFAQGAFAHLEALGVDQLVFGTENPTLDYMALAQAIDTQAPQTDLFRDFTQTYASQVNRYFQTITDHDLTASNTILGLTYARANARLRQPLTLIPIARQGVAHDAEYSVDGYMSASAIRQAVWNGDEAVGVPTDTALALKQRNQMQWNRLYPLLKYRLQTSRIEELQAIYTMSEGLEYRLTQQVASAFGFEDFLTAVKSKRYTFARLRRLALYTLLNLTTTEVKWAQTHRFLHVLGFTSTGREYLHQVKKSISLPLVTRVSQAMVAPTRRLALVHRSDQILALSGPQNFGHPPIMIESNRKED</sequence>
<dbReference type="GO" id="GO:0005737">
    <property type="term" value="C:cytoplasm"/>
    <property type="evidence" value="ECO:0007669"/>
    <property type="project" value="UniProtKB-SubCell"/>
</dbReference>
<evidence type="ECO:0000313" key="5">
    <source>
        <dbReference type="Proteomes" id="UP000051672"/>
    </source>
</evidence>
<dbReference type="NCBIfam" id="NF010191">
    <property type="entry name" value="PRK13670.1"/>
    <property type="match status" value="1"/>
</dbReference>
<accession>A0A0R2B026</accession>
<dbReference type="PANTHER" id="PTHR37825">
    <property type="entry name" value="TRNA(MET) CYTIDINE ACETATE LIGASE"/>
    <property type="match status" value="1"/>
</dbReference>
<feature type="binding site" evidence="3">
    <location>
        <position position="178"/>
    </location>
    <ligand>
        <name>ATP</name>
        <dbReference type="ChEBI" id="CHEBI:30616"/>
    </ligand>
</feature>
<comment type="caution">
    <text evidence="4">The sequence shown here is derived from an EMBL/GenBank/DDBJ whole genome shotgun (WGS) entry which is preliminary data.</text>
</comment>
<dbReference type="HAMAP" id="MF_01539">
    <property type="entry name" value="TmcAL"/>
    <property type="match status" value="1"/>
</dbReference>
<keyword evidence="1 3" id="KW-0436">Ligase</keyword>
<dbReference type="InterPro" id="IPR008513">
    <property type="entry name" value="tRNA(Met)_cyd_acetate_ligase"/>
</dbReference>
<evidence type="ECO:0000313" key="4">
    <source>
        <dbReference type="EMBL" id="KRM72862.1"/>
    </source>
</evidence>
<dbReference type="GO" id="GO:0005524">
    <property type="term" value="F:ATP binding"/>
    <property type="evidence" value="ECO:0007669"/>
    <property type="project" value="UniProtKB-KW"/>
</dbReference>
<dbReference type="PATRIC" id="fig|1423727.3.peg.577"/>
<reference evidence="4 5" key="1">
    <citation type="journal article" date="2015" name="Genome Announc.">
        <title>Expanding the biotechnology potential of lactobacilli through comparative genomics of 213 strains and associated genera.</title>
        <authorList>
            <person name="Sun Z."/>
            <person name="Harris H.M."/>
            <person name="McCann A."/>
            <person name="Guo C."/>
            <person name="Argimon S."/>
            <person name="Zhang W."/>
            <person name="Yang X."/>
            <person name="Jeffery I.B."/>
            <person name="Cooney J.C."/>
            <person name="Kagawa T.F."/>
            <person name="Liu W."/>
            <person name="Song Y."/>
            <person name="Salvetti E."/>
            <person name="Wrobel A."/>
            <person name="Rasinkangas P."/>
            <person name="Parkhill J."/>
            <person name="Rea M.C."/>
            <person name="O'Sullivan O."/>
            <person name="Ritari J."/>
            <person name="Douillard F.P."/>
            <person name="Paul Ross R."/>
            <person name="Yang R."/>
            <person name="Briner A.E."/>
            <person name="Felis G.E."/>
            <person name="de Vos W.M."/>
            <person name="Barrangou R."/>
            <person name="Klaenhammer T.R."/>
            <person name="Caufield P.W."/>
            <person name="Cui Y."/>
            <person name="Zhang H."/>
            <person name="O'Toole P.W."/>
        </authorList>
    </citation>
    <scope>NUCLEOTIDE SEQUENCE [LARGE SCALE GENOMIC DNA]</scope>
    <source>
        <strain evidence="4 5">DSM 23927</strain>
    </source>
</reference>
<dbReference type="EC" id="6.3.4.-" evidence="3"/>
<dbReference type="Proteomes" id="UP000051672">
    <property type="component" value="Unassembled WGS sequence"/>
</dbReference>
<evidence type="ECO:0000256" key="1">
    <source>
        <dbReference type="ARBA" id="ARBA00022598"/>
    </source>
</evidence>
<feature type="binding site" evidence="3">
    <location>
        <begin position="7"/>
        <end position="20"/>
    </location>
    <ligand>
        <name>ATP</name>
        <dbReference type="ChEBI" id="CHEBI:30616"/>
    </ligand>
</feature>
<evidence type="ECO:0000256" key="3">
    <source>
        <dbReference type="HAMAP-Rule" id="MF_01539"/>
    </source>
</evidence>